<comment type="caution">
    <text evidence="2">The sequence shown here is derived from an EMBL/GenBank/DDBJ whole genome shotgun (WGS) entry which is preliminary data.</text>
</comment>
<dbReference type="PANTHER" id="PTHR40278:SF1">
    <property type="entry name" value="DNA UTILIZATION PROTEIN HOFN"/>
    <property type="match status" value="1"/>
</dbReference>
<dbReference type="InterPro" id="IPR007813">
    <property type="entry name" value="PilN"/>
</dbReference>
<keyword evidence="1" id="KW-0812">Transmembrane</keyword>
<feature type="transmembrane region" description="Helical" evidence="1">
    <location>
        <begin position="36"/>
        <end position="56"/>
    </location>
</feature>
<evidence type="ECO:0000313" key="3">
    <source>
        <dbReference type="Proteomes" id="UP000051096"/>
    </source>
</evidence>
<dbReference type="EMBL" id="LJUO01000108">
    <property type="protein sequence ID" value="KPK69941.1"/>
    <property type="molecule type" value="Genomic_DNA"/>
</dbReference>
<dbReference type="Pfam" id="PF05137">
    <property type="entry name" value="PilN"/>
    <property type="match status" value="1"/>
</dbReference>
<protein>
    <recommendedName>
        <fullName evidence="4">Fimbrial assembly protein</fullName>
    </recommendedName>
</protein>
<dbReference type="PANTHER" id="PTHR40278">
    <property type="entry name" value="DNA UTILIZATION PROTEIN HOFN"/>
    <property type="match status" value="1"/>
</dbReference>
<evidence type="ECO:0000313" key="2">
    <source>
        <dbReference type="EMBL" id="KPK69941.1"/>
    </source>
</evidence>
<evidence type="ECO:0008006" key="4">
    <source>
        <dbReference type="Google" id="ProtNLM"/>
    </source>
</evidence>
<organism evidence="2 3">
    <name type="scientific">candidate division WOR_3 bacterium SM23_60</name>
    <dbReference type="NCBI Taxonomy" id="1703780"/>
    <lineage>
        <taxon>Bacteria</taxon>
        <taxon>Bacteria division WOR-3</taxon>
    </lineage>
</organism>
<dbReference type="Proteomes" id="UP000051096">
    <property type="component" value="Unassembled WGS sequence"/>
</dbReference>
<dbReference type="AlphaFoldDB" id="A0A0S8GA88"/>
<proteinExistence type="predicted"/>
<reference evidence="2 3" key="1">
    <citation type="journal article" date="2015" name="Microbiome">
        <title>Genomic resolution of linkages in carbon, nitrogen, and sulfur cycling among widespread estuary sediment bacteria.</title>
        <authorList>
            <person name="Baker B.J."/>
            <person name="Lazar C.S."/>
            <person name="Teske A.P."/>
            <person name="Dick G.J."/>
        </authorList>
    </citation>
    <scope>NUCLEOTIDE SEQUENCE [LARGE SCALE GENOMIC DNA]</scope>
    <source>
        <strain evidence="2">SM23_60</strain>
    </source>
</reference>
<name>A0A0S8GA88_UNCW3</name>
<dbReference type="InterPro" id="IPR052534">
    <property type="entry name" value="Extracell_DNA_Util/SecSys_Comp"/>
</dbReference>
<keyword evidence="1" id="KW-0472">Membrane</keyword>
<sequence>MIKINLAPTAKRGRVSKRKPAAPGRPAVKLPSVQNTVLYIVGIVVAVLIIVIALLLQHNQIAGLNRNIRDLNIKLTELQVYKATVDSLKKREMELDSLITPIKMLNQNRFFIAHILDEVSSRIPEFTWLTILNVSQNEMQVKGVTASNLLVAEYMNRLEESPYIYNVDLSVLEKKEIENTEMMEFTLTANCSSDTSTARSQ</sequence>
<gene>
    <name evidence="2" type="ORF">AMJ87_09745</name>
</gene>
<keyword evidence="1" id="KW-1133">Transmembrane helix</keyword>
<accession>A0A0S8GA88</accession>
<evidence type="ECO:0000256" key="1">
    <source>
        <dbReference type="SAM" id="Phobius"/>
    </source>
</evidence>